<comment type="caution">
    <text evidence="1">The sequence shown here is derived from an EMBL/GenBank/DDBJ whole genome shotgun (WGS) entry which is preliminary data.</text>
</comment>
<sequence>MEQKDRYYQQIMELNGMEELKQEVRKWEVLADNIGHFPLEQEILLPDYFWISGAGTGKSYVLRLLAQYLEARQIMDFSGNKKVIEFELGYCEPSGPFSELTRLIECLSYEAGYRQYYRGILAVHITPWLSHMKEPHMNRFLEFLSENTKDWLIVLIADADVKAEERACRQIAYYLRYKTIHIALPKTGVLYQHLERRCMSYGISISKEAGKILTDAIEVMKSNPYFDGYNTINLMAQEMIYDLYSSKILEEKQITAEMLQESGSGDSFICHYMKPVCQRGEETE</sequence>
<evidence type="ECO:0000313" key="2">
    <source>
        <dbReference type="Proteomes" id="UP001652442"/>
    </source>
</evidence>
<dbReference type="SUPFAM" id="SSF52540">
    <property type="entry name" value="P-loop containing nucleoside triphosphate hydrolases"/>
    <property type="match status" value="1"/>
</dbReference>
<name>A0ABT2TM89_9FIRM</name>
<accession>A0ABT2TM89</accession>
<dbReference type="Proteomes" id="UP001652442">
    <property type="component" value="Unassembled WGS sequence"/>
</dbReference>
<keyword evidence="2" id="KW-1185">Reference proteome</keyword>
<organism evidence="1 2">
    <name type="scientific">Brotonthovivens ammoniilytica</name>
    <dbReference type="NCBI Taxonomy" id="2981725"/>
    <lineage>
        <taxon>Bacteria</taxon>
        <taxon>Bacillati</taxon>
        <taxon>Bacillota</taxon>
        <taxon>Clostridia</taxon>
        <taxon>Lachnospirales</taxon>
        <taxon>Lachnospiraceae</taxon>
        <taxon>Brotonthovivens</taxon>
    </lineage>
</organism>
<dbReference type="EMBL" id="JAOQJQ010000006">
    <property type="protein sequence ID" value="MCU6763343.1"/>
    <property type="molecule type" value="Genomic_DNA"/>
</dbReference>
<evidence type="ECO:0000313" key="1">
    <source>
        <dbReference type="EMBL" id="MCU6763343.1"/>
    </source>
</evidence>
<reference evidence="1 2" key="1">
    <citation type="journal article" date="2021" name="ISME Commun">
        <title>Automated analysis of genomic sequences facilitates high-throughput and comprehensive description of bacteria.</title>
        <authorList>
            <person name="Hitch T.C.A."/>
        </authorList>
    </citation>
    <scope>NUCLEOTIDE SEQUENCE [LARGE SCALE GENOMIC DNA]</scope>
    <source>
        <strain evidence="1 2">Sanger_109</strain>
    </source>
</reference>
<evidence type="ECO:0008006" key="3">
    <source>
        <dbReference type="Google" id="ProtNLM"/>
    </source>
</evidence>
<gene>
    <name evidence="1" type="ORF">OCV88_13595</name>
</gene>
<proteinExistence type="predicted"/>
<dbReference type="InterPro" id="IPR027417">
    <property type="entry name" value="P-loop_NTPase"/>
</dbReference>
<protein>
    <recommendedName>
        <fullName evidence="3">ATP-binding protein</fullName>
    </recommendedName>
</protein>
<dbReference type="RefSeq" id="WP_158425978.1">
    <property type="nucleotide sequence ID" value="NZ_JAOQJQ010000006.1"/>
</dbReference>